<sequence length="214" mass="23918">MTAKHLFLFGGSPPFNDNLGEKFAKYAGNEKGKVAILFIEREGWKEYMKIYTSVLKRFGLKEYEYVALSSLPSEKDIEQVKTSSGIIISGGATELYRSYILKTGIGVAVKELYENGVPVAGFSAGALIAPEHCVIPPIDNSKNKQLFLSGLGLIKNCTISVHYTKWNEEQNLRAAIEKLRVPVGYGIDDEGSIYFRNEKSIECDSHNYYVLHHL</sequence>
<comment type="similarity">
    <text evidence="1">Belongs to the peptidase S51 family.</text>
</comment>
<dbReference type="Pfam" id="PF03575">
    <property type="entry name" value="Peptidase_S51"/>
    <property type="match status" value="1"/>
</dbReference>
<evidence type="ECO:0000256" key="4">
    <source>
        <dbReference type="ARBA" id="ARBA00022825"/>
    </source>
</evidence>
<dbReference type="AlphaFoldDB" id="A0A931HUN4"/>
<dbReference type="GO" id="GO:0008236">
    <property type="term" value="F:serine-type peptidase activity"/>
    <property type="evidence" value="ECO:0007669"/>
    <property type="project" value="UniProtKB-KW"/>
</dbReference>
<evidence type="ECO:0000313" key="5">
    <source>
        <dbReference type="EMBL" id="MBH0229743.1"/>
    </source>
</evidence>
<protein>
    <submittedName>
        <fullName evidence="5">Type 1 glutamine amidotransferase-like domain-containing protein</fullName>
    </submittedName>
</protein>
<reference evidence="5 6" key="1">
    <citation type="journal article" date="2005" name="Int. J. Syst. Evol. Microbiol.">
        <title>Halobacillus yeomjeoni sp. nov., isolated from a marine solar saltern in Korea.</title>
        <authorList>
            <person name="Yoon J.H."/>
            <person name="Kang S.J."/>
            <person name="Lee C.H."/>
            <person name="Oh H.W."/>
            <person name="Oh T.K."/>
        </authorList>
    </citation>
    <scope>NUCLEOTIDE SEQUENCE [LARGE SCALE GENOMIC DNA]</scope>
    <source>
        <strain evidence="5 6">KCTC 3957</strain>
    </source>
</reference>
<dbReference type="EMBL" id="JADZSC010000001">
    <property type="protein sequence ID" value="MBH0229743.1"/>
    <property type="molecule type" value="Genomic_DNA"/>
</dbReference>
<comment type="caution">
    <text evidence="5">The sequence shown here is derived from an EMBL/GenBank/DDBJ whole genome shotgun (WGS) entry which is preliminary data.</text>
</comment>
<keyword evidence="3" id="KW-0378">Hydrolase</keyword>
<gene>
    <name evidence="5" type="ORF">H0267_05885</name>
</gene>
<dbReference type="RefSeq" id="WP_197316336.1">
    <property type="nucleotide sequence ID" value="NZ_JADZSC010000001.1"/>
</dbReference>
<dbReference type="GO" id="GO:0006508">
    <property type="term" value="P:proteolysis"/>
    <property type="evidence" value="ECO:0007669"/>
    <property type="project" value="UniProtKB-KW"/>
</dbReference>
<evidence type="ECO:0000256" key="3">
    <source>
        <dbReference type="ARBA" id="ARBA00022801"/>
    </source>
</evidence>
<evidence type="ECO:0000313" key="6">
    <source>
        <dbReference type="Proteomes" id="UP000614490"/>
    </source>
</evidence>
<name>A0A931HUN4_9BACI</name>
<dbReference type="InterPro" id="IPR005320">
    <property type="entry name" value="Peptidase_S51"/>
</dbReference>
<keyword evidence="2" id="KW-0645">Protease</keyword>
<accession>A0A931HUN4</accession>
<organism evidence="5 6">
    <name type="scientific">Halobacillus yeomjeoni</name>
    <dbReference type="NCBI Taxonomy" id="311194"/>
    <lineage>
        <taxon>Bacteria</taxon>
        <taxon>Bacillati</taxon>
        <taxon>Bacillota</taxon>
        <taxon>Bacilli</taxon>
        <taxon>Bacillales</taxon>
        <taxon>Bacillaceae</taxon>
        <taxon>Halobacillus</taxon>
    </lineage>
</organism>
<keyword evidence="5" id="KW-0315">Glutamine amidotransferase</keyword>
<evidence type="ECO:0000256" key="2">
    <source>
        <dbReference type="ARBA" id="ARBA00022670"/>
    </source>
</evidence>
<dbReference type="CDD" id="cd03129">
    <property type="entry name" value="GAT1_Peptidase_E_like"/>
    <property type="match status" value="1"/>
</dbReference>
<dbReference type="SUPFAM" id="SSF52317">
    <property type="entry name" value="Class I glutamine amidotransferase-like"/>
    <property type="match status" value="1"/>
</dbReference>
<dbReference type="Proteomes" id="UP000614490">
    <property type="component" value="Unassembled WGS sequence"/>
</dbReference>
<proteinExistence type="inferred from homology"/>
<keyword evidence="4" id="KW-0720">Serine protease</keyword>
<evidence type="ECO:0000256" key="1">
    <source>
        <dbReference type="ARBA" id="ARBA00006534"/>
    </source>
</evidence>
<dbReference type="Gene3D" id="3.40.50.880">
    <property type="match status" value="1"/>
</dbReference>
<keyword evidence="6" id="KW-1185">Reference proteome</keyword>
<dbReference type="InterPro" id="IPR029062">
    <property type="entry name" value="Class_I_gatase-like"/>
</dbReference>